<dbReference type="AlphaFoldDB" id="A0A430B4J3"/>
<keyword evidence="1" id="KW-1133">Transmembrane helix</keyword>
<dbReference type="Proteomes" id="UP000287605">
    <property type="component" value="Unassembled WGS sequence"/>
</dbReference>
<organism evidence="2 3">
    <name type="scientific">Vagococcus elongatus</name>
    <dbReference type="NCBI Taxonomy" id="180344"/>
    <lineage>
        <taxon>Bacteria</taxon>
        <taxon>Bacillati</taxon>
        <taxon>Bacillota</taxon>
        <taxon>Bacilli</taxon>
        <taxon>Lactobacillales</taxon>
        <taxon>Enterococcaceae</taxon>
        <taxon>Vagococcus</taxon>
    </lineage>
</organism>
<reference evidence="2 3" key="1">
    <citation type="submission" date="2017-05" db="EMBL/GenBank/DDBJ databases">
        <title>Vagococcus spp. assemblies.</title>
        <authorList>
            <person name="Gulvik C.A."/>
        </authorList>
    </citation>
    <scope>NUCLEOTIDE SEQUENCE [LARGE SCALE GENOMIC DNA]</scope>
    <source>
        <strain evidence="2 3">CCUG 51432</strain>
    </source>
</reference>
<feature type="transmembrane region" description="Helical" evidence="1">
    <location>
        <begin position="7"/>
        <end position="28"/>
    </location>
</feature>
<accession>A0A430B4J3</accession>
<name>A0A430B4J3_9ENTE</name>
<dbReference type="OrthoDB" id="9971105at2"/>
<comment type="caution">
    <text evidence="2">The sequence shown here is derived from an EMBL/GenBank/DDBJ whole genome shotgun (WGS) entry which is preliminary data.</text>
</comment>
<evidence type="ECO:0000313" key="2">
    <source>
        <dbReference type="EMBL" id="RSU15266.1"/>
    </source>
</evidence>
<proteinExistence type="predicted"/>
<evidence type="ECO:0000313" key="3">
    <source>
        <dbReference type="Proteomes" id="UP000287605"/>
    </source>
</evidence>
<gene>
    <name evidence="2" type="ORF">CBF29_02730</name>
</gene>
<feature type="transmembrane region" description="Helical" evidence="1">
    <location>
        <begin position="48"/>
        <end position="65"/>
    </location>
</feature>
<feature type="transmembrane region" description="Helical" evidence="1">
    <location>
        <begin position="72"/>
        <end position="98"/>
    </location>
</feature>
<keyword evidence="1" id="KW-0472">Membrane</keyword>
<sequence>METKKVSLLSLLIFLMAVICSFPLFYFMSPSHTLQSETVTKYFSFVRLLLIGGNLLSLFLSVSLFRRVRNKIVLIPLIFSSAVLLYFGGLLLLGWMIFGNGP</sequence>
<keyword evidence="3" id="KW-1185">Reference proteome</keyword>
<dbReference type="RefSeq" id="WP_126807034.1">
    <property type="nucleotide sequence ID" value="NZ_NGKA01000002.1"/>
</dbReference>
<keyword evidence="1" id="KW-0812">Transmembrane</keyword>
<dbReference type="EMBL" id="NGKA01000002">
    <property type="protein sequence ID" value="RSU15266.1"/>
    <property type="molecule type" value="Genomic_DNA"/>
</dbReference>
<protein>
    <submittedName>
        <fullName evidence="2">Uncharacterized protein</fullName>
    </submittedName>
</protein>
<evidence type="ECO:0000256" key="1">
    <source>
        <dbReference type="SAM" id="Phobius"/>
    </source>
</evidence>